<dbReference type="NCBIfam" id="TIGR04183">
    <property type="entry name" value="Por_Secre_tail"/>
    <property type="match status" value="1"/>
</dbReference>
<feature type="domain" description="Secretion system C-terminal sorting" evidence="3">
    <location>
        <begin position="600"/>
        <end position="672"/>
    </location>
</feature>
<dbReference type="AlphaFoldDB" id="A0A5M8P0C6"/>
<dbReference type="Gene3D" id="2.80.10.50">
    <property type="match status" value="1"/>
</dbReference>
<evidence type="ECO:0000259" key="2">
    <source>
        <dbReference type="Pfam" id="PF14200"/>
    </source>
</evidence>
<gene>
    <name evidence="4" type="ORF">EZS26_001973</name>
</gene>
<sequence>MKTSFCIVTAGLWLIFVFAPLAAQTQLTNIPTFYITTNDGIDPWSRTIYQSGRIIVKSSDPTEALDMVTEIRGRGNSTWSASKKPYRIKLDKKYNLLNNKAKAKSWVLLANDFDKTLIRNAVAFKISELLEFEFSPSARFVDLVLNGTYRGNYMVTDQMEVNKNRVPVSEQDSGVVSLPEITGGYLIEVDGFAGSPDWWYRTNKGMPITIHSPDEEVINLTQYNYIKKFTQLFETALFASNFSDPINGFHQYVDEKSLVDWYIACELTGNPDSFWSTYMYKYNSVDKFYFGPLWDFDIAFNNDSRLGDATYKLMRNDAHNPKTWITQIWKADWFKRAVNARWTELVDRGILNSIQTYIDETVALINASQKRNEDKWHKAGNYASEISTLKSYITARVHFLTASFGTDVPPEPPEPSKPFVPEDYYYMLMNVHTNNVIEVADASLDLGVPVWMMNAKVADPESQRWVFVPINPSDVYGYAGYYQIINENSGMALAGKGKNNGLIQVKPGLKDYSQMWQVRPVLTGDIYGLVNFKTALVMANKSGSMALENPIIESDKHLESNDNQQWYLKAMEDITDLPGYPVMGDETGINELNGNIQLKLYPNPVSDRLFIRLNSPVQNASVKIYSIEGRCIYQNQFNTPEIEISIAEKGIKSGLYVLKIDAGNSNYVGKLQVK</sequence>
<dbReference type="PROSITE" id="PS50231">
    <property type="entry name" value="RICIN_B_LECTIN"/>
    <property type="match status" value="1"/>
</dbReference>
<accession>A0A5M8P0C6</accession>
<dbReference type="CDD" id="cd00161">
    <property type="entry name" value="beta-trefoil_Ricin-like"/>
    <property type="match status" value="1"/>
</dbReference>
<proteinExistence type="predicted"/>
<keyword evidence="1" id="KW-0732">Signal</keyword>
<dbReference type="InterPro" id="IPR026444">
    <property type="entry name" value="Secre_tail"/>
</dbReference>
<organism evidence="4 5">
    <name type="scientific">Candidatus Ordinivivax streblomastigis</name>
    <dbReference type="NCBI Taxonomy" id="2540710"/>
    <lineage>
        <taxon>Bacteria</taxon>
        <taxon>Pseudomonadati</taxon>
        <taxon>Bacteroidota</taxon>
        <taxon>Bacteroidia</taxon>
        <taxon>Bacteroidales</taxon>
        <taxon>Candidatus Ordinivivax</taxon>
    </lineage>
</organism>
<dbReference type="EMBL" id="SNRX01000013">
    <property type="protein sequence ID" value="KAA6301810.1"/>
    <property type="molecule type" value="Genomic_DNA"/>
</dbReference>
<feature type="chain" id="PRO_5024380221" evidence="1">
    <location>
        <begin position="23"/>
        <end position="674"/>
    </location>
</feature>
<dbReference type="InterPro" id="IPR000772">
    <property type="entry name" value="Ricin_B_lectin"/>
</dbReference>
<dbReference type="Pfam" id="PF08757">
    <property type="entry name" value="CotH"/>
    <property type="match status" value="1"/>
</dbReference>
<name>A0A5M8P0C6_9BACT</name>
<evidence type="ECO:0000256" key="1">
    <source>
        <dbReference type="SAM" id="SignalP"/>
    </source>
</evidence>
<feature type="signal peptide" evidence="1">
    <location>
        <begin position="1"/>
        <end position="22"/>
    </location>
</feature>
<reference evidence="4 5" key="1">
    <citation type="submission" date="2019-03" db="EMBL/GenBank/DDBJ databases">
        <title>Single cell metagenomics reveals metabolic interactions within the superorganism composed of flagellate Streblomastix strix and complex community of Bacteroidetes bacteria on its surface.</title>
        <authorList>
            <person name="Treitli S.C."/>
            <person name="Kolisko M."/>
            <person name="Husnik F."/>
            <person name="Keeling P."/>
            <person name="Hampl V."/>
        </authorList>
    </citation>
    <scope>NUCLEOTIDE SEQUENCE [LARGE SCALE GENOMIC DNA]</scope>
    <source>
        <strain evidence="4">St1</strain>
    </source>
</reference>
<dbReference type="SUPFAM" id="SSF50370">
    <property type="entry name" value="Ricin B-like lectins"/>
    <property type="match status" value="1"/>
</dbReference>
<dbReference type="Pfam" id="PF18962">
    <property type="entry name" value="Por_Secre_tail"/>
    <property type="match status" value="1"/>
</dbReference>
<dbReference type="InterPro" id="IPR014867">
    <property type="entry name" value="Spore_coat_CotH_CotH2/3/7"/>
</dbReference>
<feature type="domain" description="Ricin B lectin" evidence="2">
    <location>
        <begin position="462"/>
        <end position="551"/>
    </location>
</feature>
<dbReference type="Pfam" id="PF14200">
    <property type="entry name" value="RicinB_lectin_2"/>
    <property type="match status" value="1"/>
</dbReference>
<dbReference type="InterPro" id="IPR035992">
    <property type="entry name" value="Ricin_B-like_lectins"/>
</dbReference>
<protein>
    <submittedName>
        <fullName evidence="4">Uncharacterized protein</fullName>
    </submittedName>
</protein>
<evidence type="ECO:0000313" key="4">
    <source>
        <dbReference type="EMBL" id="KAA6301810.1"/>
    </source>
</evidence>
<dbReference type="Proteomes" id="UP000324575">
    <property type="component" value="Unassembled WGS sequence"/>
</dbReference>
<evidence type="ECO:0000259" key="3">
    <source>
        <dbReference type="Pfam" id="PF18962"/>
    </source>
</evidence>
<comment type="caution">
    <text evidence="4">The sequence shown here is derived from an EMBL/GenBank/DDBJ whole genome shotgun (WGS) entry which is preliminary data.</text>
</comment>
<evidence type="ECO:0000313" key="5">
    <source>
        <dbReference type="Proteomes" id="UP000324575"/>
    </source>
</evidence>